<name>A0AAQ3TW33_PASNO</name>
<proteinExistence type="inferred from homology"/>
<dbReference type="InterPro" id="IPR051058">
    <property type="entry name" value="GDSL_Est/Lipase"/>
</dbReference>
<dbReference type="PANTHER" id="PTHR45648:SF78">
    <property type="entry name" value="GDSL ESTERASE_LIPASE"/>
    <property type="match status" value="1"/>
</dbReference>
<sequence length="375" mass="39735">MAAPRAALHLHRMFLAAAVAVAAGGAAGAKVPAMFVFGDSTADVGNNDYLPWSIAARADFPHNGVDFPGGSRPTGRFSNGLIGVDFLAIAMGFGSSPPPYLSLMADINITEGTRNRTMAAAAAYMIGANFASGGSGLLDSTGSTISMTQQIEYFSDLKDQMSARLSTDSVSALLSKSVFLISSGANDAFDFLSGNRSLDSTAIQQFSEAMISTYDSHIKTLYHLGARKFAVINVPLIGCCPYLRSQNPTGECVETLNQLAKSLNDGIRDLFSNLSSEMQGMKYSIASAYQVVYSLIQNPHAAGLEEVKSACCGGGRFNAESGCTPSSRYCSDRSKYLFWDLLHPTQATSKFAGLAFYDGAAQFVSPISIKQLVEA</sequence>
<reference evidence="5 6" key="1">
    <citation type="submission" date="2024-02" db="EMBL/GenBank/DDBJ databases">
        <title>High-quality chromosome-scale genome assembly of Pensacola bahiagrass (Paspalum notatum Flugge var. saurae).</title>
        <authorList>
            <person name="Vega J.M."/>
            <person name="Podio M."/>
            <person name="Orjuela J."/>
            <person name="Siena L.A."/>
            <person name="Pessino S.C."/>
            <person name="Combes M.C."/>
            <person name="Mariac C."/>
            <person name="Albertini E."/>
            <person name="Pupilli F."/>
            <person name="Ortiz J.P.A."/>
            <person name="Leblanc O."/>
        </authorList>
    </citation>
    <scope>NUCLEOTIDE SEQUENCE [LARGE SCALE GENOMIC DNA]</scope>
    <source>
        <strain evidence="5">R1</strain>
        <tissue evidence="5">Leaf</tissue>
    </source>
</reference>
<keyword evidence="3" id="KW-0442">Lipid degradation</keyword>
<dbReference type="InterPro" id="IPR035669">
    <property type="entry name" value="SGNH_plant_lipase-like"/>
</dbReference>
<evidence type="ECO:0008006" key="7">
    <source>
        <dbReference type="Google" id="ProtNLM"/>
    </source>
</evidence>
<keyword evidence="2" id="KW-0378">Hydrolase</keyword>
<dbReference type="InterPro" id="IPR001087">
    <property type="entry name" value="GDSL"/>
</dbReference>
<evidence type="ECO:0000256" key="4">
    <source>
        <dbReference type="SAM" id="SignalP"/>
    </source>
</evidence>
<gene>
    <name evidence="5" type="ORF">U9M48_025910</name>
</gene>
<dbReference type="Pfam" id="PF00657">
    <property type="entry name" value="Lipase_GDSL"/>
    <property type="match status" value="1"/>
</dbReference>
<protein>
    <recommendedName>
        <fullName evidence="7">GDSL esterase/lipase</fullName>
    </recommendedName>
</protein>
<keyword evidence="3" id="KW-0443">Lipid metabolism</keyword>
<feature type="chain" id="PRO_5042947432" description="GDSL esterase/lipase" evidence="4">
    <location>
        <begin position="29"/>
        <end position="375"/>
    </location>
</feature>
<evidence type="ECO:0000256" key="3">
    <source>
        <dbReference type="ARBA" id="ARBA00022963"/>
    </source>
</evidence>
<dbReference type="PANTHER" id="PTHR45648">
    <property type="entry name" value="GDSL LIPASE/ACYLHYDROLASE FAMILY PROTEIN (AFU_ORTHOLOGUE AFUA_4G14700)"/>
    <property type="match status" value="1"/>
</dbReference>
<keyword evidence="6" id="KW-1185">Reference proteome</keyword>
<accession>A0AAQ3TW33</accession>
<evidence type="ECO:0000256" key="2">
    <source>
        <dbReference type="ARBA" id="ARBA00022801"/>
    </source>
</evidence>
<dbReference type="Proteomes" id="UP001341281">
    <property type="component" value="Chromosome 05"/>
</dbReference>
<feature type="signal peptide" evidence="4">
    <location>
        <begin position="1"/>
        <end position="28"/>
    </location>
</feature>
<dbReference type="Gene3D" id="3.40.50.1110">
    <property type="entry name" value="SGNH hydrolase"/>
    <property type="match status" value="1"/>
</dbReference>
<dbReference type="GO" id="GO:0016788">
    <property type="term" value="F:hydrolase activity, acting on ester bonds"/>
    <property type="evidence" value="ECO:0007669"/>
    <property type="project" value="InterPro"/>
</dbReference>
<keyword evidence="4" id="KW-0732">Signal</keyword>
<dbReference type="SUPFAM" id="SSF52266">
    <property type="entry name" value="SGNH hydrolase"/>
    <property type="match status" value="1"/>
</dbReference>
<dbReference type="AlphaFoldDB" id="A0AAQ3TW33"/>
<dbReference type="GO" id="GO:0016042">
    <property type="term" value="P:lipid catabolic process"/>
    <property type="evidence" value="ECO:0007669"/>
    <property type="project" value="UniProtKB-KW"/>
</dbReference>
<organism evidence="5 6">
    <name type="scientific">Paspalum notatum var. saurae</name>
    <dbReference type="NCBI Taxonomy" id="547442"/>
    <lineage>
        <taxon>Eukaryota</taxon>
        <taxon>Viridiplantae</taxon>
        <taxon>Streptophyta</taxon>
        <taxon>Embryophyta</taxon>
        <taxon>Tracheophyta</taxon>
        <taxon>Spermatophyta</taxon>
        <taxon>Magnoliopsida</taxon>
        <taxon>Liliopsida</taxon>
        <taxon>Poales</taxon>
        <taxon>Poaceae</taxon>
        <taxon>PACMAD clade</taxon>
        <taxon>Panicoideae</taxon>
        <taxon>Andropogonodae</taxon>
        <taxon>Paspaleae</taxon>
        <taxon>Paspalinae</taxon>
        <taxon>Paspalum</taxon>
    </lineage>
</organism>
<dbReference type="EMBL" id="CP144749">
    <property type="protein sequence ID" value="WVZ78152.1"/>
    <property type="molecule type" value="Genomic_DNA"/>
</dbReference>
<evidence type="ECO:0000313" key="5">
    <source>
        <dbReference type="EMBL" id="WVZ78152.1"/>
    </source>
</evidence>
<evidence type="ECO:0000256" key="1">
    <source>
        <dbReference type="ARBA" id="ARBA00008668"/>
    </source>
</evidence>
<dbReference type="CDD" id="cd01837">
    <property type="entry name" value="SGNH_plant_lipase_like"/>
    <property type="match status" value="1"/>
</dbReference>
<dbReference type="InterPro" id="IPR036514">
    <property type="entry name" value="SGNH_hydro_sf"/>
</dbReference>
<evidence type="ECO:0000313" key="6">
    <source>
        <dbReference type="Proteomes" id="UP001341281"/>
    </source>
</evidence>
<comment type="similarity">
    <text evidence="1">Belongs to the 'GDSL' lipolytic enzyme family.</text>
</comment>